<evidence type="ECO:0000313" key="6">
    <source>
        <dbReference type="Proteomes" id="UP001208692"/>
    </source>
</evidence>
<reference evidence="3 6" key="1">
    <citation type="submission" date="2021-11" db="EMBL/GenBank/DDBJ databases">
        <title>Draft genome sequence of Capnocytophaga sp. strain KC07075 isolated from cat oral cavity.</title>
        <authorList>
            <person name="Suzuki M."/>
            <person name="Imaoka K."/>
            <person name="Kimura M."/>
            <person name="Morikawa S."/>
            <person name="Maeda K."/>
        </authorList>
    </citation>
    <scope>NUCLEOTIDE SEQUENCE</scope>
    <source>
        <strain evidence="3">KC07075</strain>
        <strain evidence="4 6">KC07079</strain>
    </source>
</reference>
<dbReference type="Gene3D" id="3.90.470.20">
    <property type="entry name" value="4'-phosphopantetheinyl transferase domain"/>
    <property type="match status" value="1"/>
</dbReference>
<dbReference type="Proteomes" id="UP001208692">
    <property type="component" value="Unassembled WGS sequence"/>
</dbReference>
<evidence type="ECO:0000313" key="3">
    <source>
        <dbReference type="EMBL" id="GJM49638.1"/>
    </source>
</evidence>
<comment type="caution">
    <text evidence="3">The sequence shown here is derived from an EMBL/GenBank/DDBJ whole genome shotgun (WGS) entry which is preliminary data.</text>
</comment>
<dbReference type="SUPFAM" id="SSF56214">
    <property type="entry name" value="4'-phosphopantetheinyl transferase"/>
    <property type="match status" value="2"/>
</dbReference>
<gene>
    <name evidence="3" type="primary">sfp</name>
    <name evidence="3" type="ORF">RCZ15_06130</name>
    <name evidence="4" type="ORF">RCZ16_10200</name>
</gene>
<sequence length="208" mass="24155">MPFFEKINLTDASIFIWKITETETELFSGISLSNIDNERLTKMKSERHRKSLLAVRHLIQLAEIPQKALYYNENGKPFLSNGQYISISHSHQFAIIGLSYQKIGIDIEKKQTRIERLAYRFTQWKSGKNNLQSEKISILTKIWAAKEALYKAADVPSVDFKEHLILDKNSIQANEFSARITHPQCQEKYKVFCGEIEDFVWSLVLLNN</sequence>
<accession>A0AAV5AXB1</accession>
<dbReference type="InterPro" id="IPR037143">
    <property type="entry name" value="4-PPantetheinyl_Trfase_dom_sf"/>
</dbReference>
<organism evidence="3 5">
    <name type="scientific">Capnocytophaga catalasegens</name>
    <dbReference type="NCBI Taxonomy" id="1004260"/>
    <lineage>
        <taxon>Bacteria</taxon>
        <taxon>Pseudomonadati</taxon>
        <taxon>Bacteroidota</taxon>
        <taxon>Flavobacteriia</taxon>
        <taxon>Flavobacteriales</taxon>
        <taxon>Flavobacteriaceae</taxon>
        <taxon>Capnocytophaga</taxon>
    </lineage>
</organism>
<evidence type="ECO:0000313" key="5">
    <source>
        <dbReference type="Proteomes" id="UP001207736"/>
    </source>
</evidence>
<evidence type="ECO:0000259" key="2">
    <source>
        <dbReference type="Pfam" id="PF01648"/>
    </source>
</evidence>
<keyword evidence="6" id="KW-1185">Reference proteome</keyword>
<evidence type="ECO:0000256" key="1">
    <source>
        <dbReference type="ARBA" id="ARBA00022679"/>
    </source>
</evidence>
<dbReference type="InterPro" id="IPR008278">
    <property type="entry name" value="4-PPantetheinyl_Trfase_dom"/>
</dbReference>
<dbReference type="EMBL" id="BQKA01000012">
    <property type="protein sequence ID" value="GJM49638.1"/>
    <property type="molecule type" value="Genomic_DNA"/>
</dbReference>
<protein>
    <submittedName>
        <fullName evidence="3">4'-phosphopantetheinyl transferase</fullName>
    </submittedName>
</protein>
<dbReference type="RefSeq" id="WP_264846107.1">
    <property type="nucleotide sequence ID" value="NZ_BPMA01000018.1"/>
</dbReference>
<dbReference type="GO" id="GO:0008897">
    <property type="term" value="F:holo-[acyl-carrier-protein] synthase activity"/>
    <property type="evidence" value="ECO:0007669"/>
    <property type="project" value="InterPro"/>
</dbReference>
<name>A0AAV5AXB1_9FLAO</name>
<evidence type="ECO:0000313" key="4">
    <source>
        <dbReference type="EMBL" id="GJM52703.1"/>
    </source>
</evidence>
<dbReference type="AlphaFoldDB" id="A0AAV5AXB1"/>
<proteinExistence type="predicted"/>
<dbReference type="EMBL" id="BQKB01000018">
    <property type="protein sequence ID" value="GJM52703.1"/>
    <property type="molecule type" value="Genomic_DNA"/>
</dbReference>
<keyword evidence="1 3" id="KW-0808">Transferase</keyword>
<dbReference type="GO" id="GO:0000287">
    <property type="term" value="F:magnesium ion binding"/>
    <property type="evidence" value="ECO:0007669"/>
    <property type="project" value="InterPro"/>
</dbReference>
<dbReference type="Pfam" id="PF01648">
    <property type="entry name" value="ACPS"/>
    <property type="match status" value="1"/>
</dbReference>
<dbReference type="Proteomes" id="UP001207736">
    <property type="component" value="Unassembled WGS sequence"/>
</dbReference>
<feature type="domain" description="4'-phosphopantetheinyl transferase" evidence="2">
    <location>
        <begin position="103"/>
        <end position="179"/>
    </location>
</feature>